<name>A0A5E4QMQ8_9NEOP</name>
<evidence type="ECO:0000313" key="3">
    <source>
        <dbReference type="Proteomes" id="UP000324832"/>
    </source>
</evidence>
<accession>A0A5E4QMQ8</accession>
<dbReference type="EMBL" id="FZQP02004034">
    <property type="protein sequence ID" value="VVC99273.1"/>
    <property type="molecule type" value="Genomic_DNA"/>
</dbReference>
<protein>
    <submittedName>
        <fullName evidence="2">Uncharacterized protein</fullName>
    </submittedName>
</protein>
<evidence type="ECO:0000256" key="1">
    <source>
        <dbReference type="SAM" id="MobiDB-lite"/>
    </source>
</evidence>
<reference evidence="2 3" key="1">
    <citation type="submission" date="2017-07" db="EMBL/GenBank/DDBJ databases">
        <authorList>
            <person name="Talla V."/>
            <person name="Backstrom N."/>
        </authorList>
    </citation>
    <scope>NUCLEOTIDE SEQUENCE [LARGE SCALE GENOMIC DNA]</scope>
</reference>
<dbReference type="AlphaFoldDB" id="A0A5E4QMQ8"/>
<evidence type="ECO:0000313" key="2">
    <source>
        <dbReference type="EMBL" id="VVC99273.1"/>
    </source>
</evidence>
<organism evidence="2 3">
    <name type="scientific">Leptidea sinapis</name>
    <dbReference type="NCBI Taxonomy" id="189913"/>
    <lineage>
        <taxon>Eukaryota</taxon>
        <taxon>Metazoa</taxon>
        <taxon>Ecdysozoa</taxon>
        <taxon>Arthropoda</taxon>
        <taxon>Hexapoda</taxon>
        <taxon>Insecta</taxon>
        <taxon>Pterygota</taxon>
        <taxon>Neoptera</taxon>
        <taxon>Endopterygota</taxon>
        <taxon>Lepidoptera</taxon>
        <taxon>Glossata</taxon>
        <taxon>Ditrysia</taxon>
        <taxon>Papilionoidea</taxon>
        <taxon>Pieridae</taxon>
        <taxon>Dismorphiinae</taxon>
        <taxon>Leptidea</taxon>
    </lineage>
</organism>
<sequence length="69" mass="7832">MNERNYEELVTRCLGFGPEETTISLSTRGRSRSSSSSSRRTRPTSRSHNEGRRFTSPQSAVRSNDIVVR</sequence>
<proteinExistence type="predicted"/>
<keyword evidence="3" id="KW-1185">Reference proteome</keyword>
<gene>
    <name evidence="2" type="ORF">LSINAPIS_LOCUS10175</name>
</gene>
<feature type="compositionally biased region" description="Low complexity" evidence="1">
    <location>
        <begin position="21"/>
        <end position="38"/>
    </location>
</feature>
<dbReference type="Proteomes" id="UP000324832">
    <property type="component" value="Unassembled WGS sequence"/>
</dbReference>
<feature type="region of interest" description="Disordered" evidence="1">
    <location>
        <begin position="17"/>
        <end position="69"/>
    </location>
</feature>